<dbReference type="SUPFAM" id="SSF48452">
    <property type="entry name" value="TPR-like"/>
    <property type="match status" value="1"/>
</dbReference>
<name>A0A175VCV8_AEREN</name>
<dbReference type="EMBL" id="JMGO02000018">
    <property type="protein sequence ID" value="KXU78485.1"/>
    <property type="molecule type" value="Genomic_DNA"/>
</dbReference>
<sequence length="266" mass="29034">MTTSQSQLSDFIPFPFPGGAYEYPGDELAEQWARLHQGDAEPWPEDPKVQDAWRAYHAGDFARAVALGNDAGEAGINVVNKALVIHASYLLEDKYAKRAAFELAASNAEKLQKRQPDNANAWYFHALALGRYSQVISISKALSQGIGDKIKSSLEKALALAPEHAEAHIAFGAWHAEIVDKLGAMIGGLTYGAKKEESERHFQAALALIPDSAIARMEYANAQVMLYGKSRLKAAEALYAEAASCEPADAMERLDVEAAREELEEE</sequence>
<dbReference type="Gene3D" id="1.25.40.10">
    <property type="entry name" value="Tetratricopeptide repeat domain"/>
    <property type="match status" value="1"/>
</dbReference>
<dbReference type="STRING" id="29489.VL01_20260"/>
<proteinExistence type="predicted"/>
<protein>
    <recommendedName>
        <fullName evidence="3">Anaphase-promoting protein</fullName>
    </recommendedName>
</protein>
<dbReference type="OrthoDB" id="6353325at2"/>
<gene>
    <name evidence="1" type="ORF">LCR_04925</name>
</gene>
<dbReference type="Proteomes" id="UP000078435">
    <property type="component" value="Unassembled WGS sequence"/>
</dbReference>
<evidence type="ECO:0000313" key="1">
    <source>
        <dbReference type="EMBL" id="KXU78485.1"/>
    </source>
</evidence>
<dbReference type="RefSeq" id="WP_061477552.1">
    <property type="nucleotide sequence ID" value="NZ_JAAKHR010000002.1"/>
</dbReference>
<accession>A0A175VCV8</accession>
<comment type="caution">
    <text evidence="1">The sequence shown here is derived from an EMBL/GenBank/DDBJ whole genome shotgun (WGS) entry which is preliminary data.</text>
</comment>
<dbReference type="AlphaFoldDB" id="A0A175VCV8"/>
<organism evidence="1 2">
    <name type="scientific">Aeromonas enteropelogenes</name>
    <name type="common">Aeromonas trota</name>
    <dbReference type="NCBI Taxonomy" id="29489"/>
    <lineage>
        <taxon>Bacteria</taxon>
        <taxon>Pseudomonadati</taxon>
        <taxon>Pseudomonadota</taxon>
        <taxon>Gammaproteobacteria</taxon>
        <taxon>Aeromonadales</taxon>
        <taxon>Aeromonadaceae</taxon>
        <taxon>Aeromonas</taxon>
    </lineage>
</organism>
<reference evidence="1 2" key="1">
    <citation type="submission" date="2016-02" db="EMBL/GenBank/DDBJ databases">
        <title>Draft genome sequence of Aeromonas trota strain 1999lcr isolated from cerebrospinal fluid (CSF).</title>
        <authorList>
            <person name="Dallagassa C.B."/>
            <person name="Prediger K.C."/>
            <person name="Weiss V.A."/>
            <person name="Assis F.E."/>
            <person name="Baura V."/>
            <person name="Cruz L.M."/>
            <person name="Souza E.M."/>
            <person name="Pedrosa F.O."/>
            <person name="Fadel-Picheth C.M."/>
        </authorList>
    </citation>
    <scope>NUCLEOTIDE SEQUENCE [LARGE SCALE GENOMIC DNA]</scope>
    <source>
        <strain evidence="1 2">1999lcr</strain>
    </source>
</reference>
<evidence type="ECO:0008006" key="3">
    <source>
        <dbReference type="Google" id="ProtNLM"/>
    </source>
</evidence>
<evidence type="ECO:0000313" key="2">
    <source>
        <dbReference type="Proteomes" id="UP000078435"/>
    </source>
</evidence>
<dbReference type="InterPro" id="IPR011990">
    <property type="entry name" value="TPR-like_helical_dom_sf"/>
</dbReference>